<dbReference type="FunFam" id="2.30.30.30:FF:000001">
    <property type="entry name" value="50S ribosomal protein L2"/>
    <property type="match status" value="1"/>
</dbReference>
<dbReference type="InterPro" id="IPR002171">
    <property type="entry name" value="Ribosomal_uL2"/>
</dbReference>
<dbReference type="GO" id="GO:0019843">
    <property type="term" value="F:rRNA binding"/>
    <property type="evidence" value="ECO:0007669"/>
    <property type="project" value="UniProtKB-UniRule"/>
</dbReference>
<dbReference type="PANTHER" id="PTHR13691">
    <property type="entry name" value="RIBOSOMAL PROTEIN L2"/>
    <property type="match status" value="1"/>
</dbReference>
<evidence type="ECO:0000259" key="10">
    <source>
        <dbReference type="SMART" id="SM01383"/>
    </source>
</evidence>
<dbReference type="SUPFAM" id="SSF50104">
    <property type="entry name" value="Translation proteins SH3-like domain"/>
    <property type="match status" value="1"/>
</dbReference>
<dbReference type="InterPro" id="IPR005880">
    <property type="entry name" value="Ribosomal_uL2_bac/org-type"/>
</dbReference>
<dbReference type="PANTHER" id="PTHR13691:SF5">
    <property type="entry name" value="LARGE RIBOSOMAL SUBUNIT PROTEIN UL2M"/>
    <property type="match status" value="1"/>
</dbReference>
<dbReference type="InterPro" id="IPR014726">
    <property type="entry name" value="Ribosomal_uL2_dom3"/>
</dbReference>
<dbReference type="SMART" id="SM01382">
    <property type="entry name" value="Ribosomal_L2_C"/>
    <property type="match status" value="1"/>
</dbReference>
<feature type="region of interest" description="Disordered" evidence="8">
    <location>
        <begin position="219"/>
        <end position="277"/>
    </location>
</feature>
<reference evidence="12" key="1">
    <citation type="submission" date="2016-10" db="EMBL/GenBank/DDBJ databases">
        <authorList>
            <person name="Varghese N."/>
            <person name="Submissions S."/>
        </authorList>
    </citation>
    <scope>NUCLEOTIDE SEQUENCE [LARGE SCALE GENOMIC DNA]</scope>
    <source>
        <strain evidence="12">ATCC 700379</strain>
    </source>
</reference>
<dbReference type="SMART" id="SM01383">
    <property type="entry name" value="Ribosomal_L2"/>
    <property type="match status" value="1"/>
</dbReference>
<dbReference type="FunFam" id="4.10.950.10:FF:000001">
    <property type="entry name" value="50S ribosomal protein L2"/>
    <property type="match status" value="1"/>
</dbReference>
<dbReference type="PIRSF" id="PIRSF002158">
    <property type="entry name" value="Ribosomal_L2"/>
    <property type="match status" value="1"/>
</dbReference>
<comment type="subunit">
    <text evidence="7">Part of the 50S ribosomal subunit. Forms a bridge to the 30S subunit in the 70S ribosome.</text>
</comment>
<dbReference type="InterPro" id="IPR022671">
    <property type="entry name" value="Ribosomal_uL2_CS"/>
</dbReference>
<dbReference type="Pfam" id="PF00181">
    <property type="entry name" value="Ribosomal_L2_N"/>
    <property type="match status" value="1"/>
</dbReference>
<keyword evidence="12" id="KW-1185">Reference proteome</keyword>
<gene>
    <name evidence="7" type="primary">rplB</name>
    <name evidence="11" type="ORF">SAMN02982927_02869</name>
</gene>
<evidence type="ECO:0000256" key="8">
    <source>
        <dbReference type="SAM" id="MobiDB-lite"/>
    </source>
</evidence>
<dbReference type="Pfam" id="PF03947">
    <property type="entry name" value="Ribosomal_L2_C"/>
    <property type="match status" value="1"/>
</dbReference>
<dbReference type="Gene3D" id="4.10.950.10">
    <property type="entry name" value="Ribosomal protein L2, domain 3"/>
    <property type="match status" value="1"/>
</dbReference>
<dbReference type="Gene3D" id="2.40.50.140">
    <property type="entry name" value="Nucleic acid-binding proteins"/>
    <property type="match status" value="1"/>
</dbReference>
<protein>
    <recommendedName>
        <fullName evidence="6 7">Large ribosomal subunit protein uL2</fullName>
    </recommendedName>
</protein>
<evidence type="ECO:0000256" key="7">
    <source>
        <dbReference type="HAMAP-Rule" id="MF_01320"/>
    </source>
</evidence>
<evidence type="ECO:0000256" key="3">
    <source>
        <dbReference type="ARBA" id="ARBA00022884"/>
    </source>
</evidence>
<keyword evidence="5 7" id="KW-0687">Ribonucleoprotein</keyword>
<comment type="similarity">
    <text evidence="1 7">Belongs to the universal ribosomal protein uL2 family.</text>
</comment>
<dbReference type="GO" id="GO:0003735">
    <property type="term" value="F:structural constituent of ribosome"/>
    <property type="evidence" value="ECO:0007669"/>
    <property type="project" value="InterPro"/>
</dbReference>
<name>A0A1I2UZT5_9BACL</name>
<sequence length="277" mass="30349">MPLKKYKPTSNGRRNMTSLDFAEITTDTPEKSLLKSLPKKAGRNNQGRLTVRHQGGGHKRQYRVIDFKRNKDGVPGKIATIEYDPNRTANIALIHYADGEKRYILAPKGIKVGTQIMSGVDADIKVGNALPLKNIPVGTTIHNIELKPGKGGQLVRSAGTSAQILGKEGKYVLIRLVSGEVRMVLETCRATIGQVGNLEHELVSVGKAGRSRWKGIRPTVRGSVMNPNDHPHGGGEGKAPVGRKSPMSPWGKPTMGYKTRSKKNASEQFIVRHRKKK</sequence>
<dbReference type="InterPro" id="IPR022669">
    <property type="entry name" value="Ribosomal_uL2_C"/>
</dbReference>
<dbReference type="SUPFAM" id="SSF50249">
    <property type="entry name" value="Nucleic acid-binding proteins"/>
    <property type="match status" value="1"/>
</dbReference>
<feature type="region of interest" description="Disordered" evidence="8">
    <location>
        <begin position="39"/>
        <end position="58"/>
    </location>
</feature>
<dbReference type="RefSeq" id="WP_093674113.1">
    <property type="nucleotide sequence ID" value="NZ_FOOY01000023.1"/>
</dbReference>
<dbReference type="FunFam" id="2.40.50.140:FF:000003">
    <property type="entry name" value="50S ribosomal protein L2"/>
    <property type="match status" value="1"/>
</dbReference>
<dbReference type="AlphaFoldDB" id="A0A1I2UZT5"/>
<dbReference type="InterPro" id="IPR022666">
    <property type="entry name" value="Ribosomal_uL2_RNA-bd_dom"/>
</dbReference>
<dbReference type="GO" id="GO:0002181">
    <property type="term" value="P:cytoplasmic translation"/>
    <property type="evidence" value="ECO:0007669"/>
    <property type="project" value="TreeGrafter"/>
</dbReference>
<comment type="function">
    <text evidence="7">One of the primary rRNA binding proteins. Required for association of the 30S and 50S subunits to form the 70S ribosome, for tRNA binding and peptide bond formation. It has been suggested to have peptidyltransferase activity; this is somewhat controversial. Makes several contacts with the 16S rRNA in the 70S ribosome.</text>
</comment>
<dbReference type="EMBL" id="FOOY01000023">
    <property type="protein sequence ID" value="SFG81669.1"/>
    <property type="molecule type" value="Genomic_DNA"/>
</dbReference>
<dbReference type="InterPro" id="IPR014722">
    <property type="entry name" value="Rib_uL2_dom2"/>
</dbReference>
<keyword evidence="2 7" id="KW-0699">rRNA-binding</keyword>
<dbReference type="Gene3D" id="2.30.30.30">
    <property type="match status" value="1"/>
</dbReference>
<proteinExistence type="inferred from homology"/>
<organism evidence="11 12">
    <name type="scientific">Sporolactobacillus nakayamae</name>
    <dbReference type="NCBI Taxonomy" id="269670"/>
    <lineage>
        <taxon>Bacteria</taxon>
        <taxon>Bacillati</taxon>
        <taxon>Bacillota</taxon>
        <taxon>Bacilli</taxon>
        <taxon>Bacillales</taxon>
        <taxon>Sporolactobacillaceae</taxon>
        <taxon>Sporolactobacillus</taxon>
    </lineage>
</organism>
<dbReference type="OrthoDB" id="9778722at2"/>
<dbReference type="GO" id="GO:0015934">
    <property type="term" value="C:large ribosomal subunit"/>
    <property type="evidence" value="ECO:0007669"/>
    <property type="project" value="InterPro"/>
</dbReference>
<keyword evidence="4 7" id="KW-0689">Ribosomal protein</keyword>
<evidence type="ECO:0000313" key="11">
    <source>
        <dbReference type="EMBL" id="SFG81669.1"/>
    </source>
</evidence>
<evidence type="ECO:0000256" key="1">
    <source>
        <dbReference type="ARBA" id="ARBA00005636"/>
    </source>
</evidence>
<evidence type="ECO:0000313" key="12">
    <source>
        <dbReference type="Proteomes" id="UP000198752"/>
    </source>
</evidence>
<dbReference type="HAMAP" id="MF_01320_B">
    <property type="entry name" value="Ribosomal_uL2_B"/>
    <property type="match status" value="1"/>
</dbReference>
<evidence type="ECO:0000256" key="2">
    <source>
        <dbReference type="ARBA" id="ARBA00022730"/>
    </source>
</evidence>
<accession>A0A1I2UZT5</accession>
<dbReference type="InterPro" id="IPR008991">
    <property type="entry name" value="Translation_prot_SH3-like_sf"/>
</dbReference>
<dbReference type="GO" id="GO:0016740">
    <property type="term" value="F:transferase activity"/>
    <property type="evidence" value="ECO:0007669"/>
    <property type="project" value="InterPro"/>
</dbReference>
<dbReference type="InterPro" id="IPR012340">
    <property type="entry name" value="NA-bd_OB-fold"/>
</dbReference>
<keyword evidence="3 7" id="KW-0694">RNA-binding</keyword>
<dbReference type="STRING" id="269670.SAMN02982927_02869"/>
<evidence type="ECO:0000259" key="9">
    <source>
        <dbReference type="SMART" id="SM01382"/>
    </source>
</evidence>
<dbReference type="PROSITE" id="PS00467">
    <property type="entry name" value="RIBOSOMAL_L2"/>
    <property type="match status" value="1"/>
</dbReference>
<feature type="domain" description="Large ribosomal subunit protein uL2 RNA-binding" evidence="10">
    <location>
        <begin position="42"/>
        <end position="118"/>
    </location>
</feature>
<evidence type="ECO:0000256" key="4">
    <source>
        <dbReference type="ARBA" id="ARBA00022980"/>
    </source>
</evidence>
<dbReference type="Proteomes" id="UP000198752">
    <property type="component" value="Unassembled WGS sequence"/>
</dbReference>
<feature type="domain" description="Large ribosomal subunit protein uL2 C-terminal" evidence="9">
    <location>
        <begin position="124"/>
        <end position="253"/>
    </location>
</feature>
<evidence type="ECO:0000256" key="6">
    <source>
        <dbReference type="ARBA" id="ARBA00035242"/>
    </source>
</evidence>
<evidence type="ECO:0000256" key="5">
    <source>
        <dbReference type="ARBA" id="ARBA00023274"/>
    </source>
</evidence>
<dbReference type="NCBIfam" id="TIGR01171">
    <property type="entry name" value="rplB_bact"/>
    <property type="match status" value="1"/>
</dbReference>